<keyword evidence="3" id="KW-1185">Reference proteome</keyword>
<dbReference type="EMBL" id="MU853372">
    <property type="protein sequence ID" value="KAK4107524.1"/>
    <property type="molecule type" value="Genomic_DNA"/>
</dbReference>
<accession>A0AAN6QEW7</accession>
<name>A0AAN6QEW7_9PEZI</name>
<feature type="region of interest" description="Disordered" evidence="1">
    <location>
        <begin position="1"/>
        <end position="49"/>
    </location>
</feature>
<reference evidence="2" key="1">
    <citation type="journal article" date="2023" name="Mol. Phylogenet. Evol.">
        <title>Genome-scale phylogeny and comparative genomics of the fungal order Sordariales.</title>
        <authorList>
            <person name="Hensen N."/>
            <person name="Bonometti L."/>
            <person name="Westerberg I."/>
            <person name="Brannstrom I.O."/>
            <person name="Guillou S."/>
            <person name="Cros-Aarteil S."/>
            <person name="Calhoun S."/>
            <person name="Haridas S."/>
            <person name="Kuo A."/>
            <person name="Mondo S."/>
            <person name="Pangilinan J."/>
            <person name="Riley R."/>
            <person name="LaButti K."/>
            <person name="Andreopoulos B."/>
            <person name="Lipzen A."/>
            <person name="Chen C."/>
            <person name="Yan M."/>
            <person name="Daum C."/>
            <person name="Ng V."/>
            <person name="Clum A."/>
            <person name="Steindorff A."/>
            <person name="Ohm R.A."/>
            <person name="Martin F."/>
            <person name="Silar P."/>
            <person name="Natvig D.O."/>
            <person name="Lalanne C."/>
            <person name="Gautier V."/>
            <person name="Ament-Velasquez S.L."/>
            <person name="Kruys A."/>
            <person name="Hutchinson M.I."/>
            <person name="Powell A.J."/>
            <person name="Barry K."/>
            <person name="Miller A.N."/>
            <person name="Grigoriev I.V."/>
            <person name="Debuchy R."/>
            <person name="Gladieux P."/>
            <person name="Hiltunen Thoren M."/>
            <person name="Johannesson H."/>
        </authorList>
    </citation>
    <scope>NUCLEOTIDE SEQUENCE</scope>
    <source>
        <strain evidence="2">CBS 508.74</strain>
    </source>
</reference>
<dbReference type="Proteomes" id="UP001302812">
    <property type="component" value="Unassembled WGS sequence"/>
</dbReference>
<dbReference type="RefSeq" id="XP_064665094.1">
    <property type="nucleotide sequence ID" value="XM_064818258.1"/>
</dbReference>
<gene>
    <name evidence="2" type="ORF">N656DRAFT_802579</name>
</gene>
<sequence>MSSSGKDFDQTSLASNAPLLQDKDTKAKDGGLLSKLRRSQKQGVTDGLNKSSAAAIEDLYKAYPNMGANTRLS</sequence>
<evidence type="ECO:0000313" key="3">
    <source>
        <dbReference type="Proteomes" id="UP001302812"/>
    </source>
</evidence>
<reference evidence="2" key="2">
    <citation type="submission" date="2023-05" db="EMBL/GenBank/DDBJ databases">
        <authorList>
            <consortium name="Lawrence Berkeley National Laboratory"/>
            <person name="Steindorff A."/>
            <person name="Hensen N."/>
            <person name="Bonometti L."/>
            <person name="Westerberg I."/>
            <person name="Brannstrom I.O."/>
            <person name="Guillou S."/>
            <person name="Cros-Aarteil S."/>
            <person name="Calhoun S."/>
            <person name="Haridas S."/>
            <person name="Kuo A."/>
            <person name="Mondo S."/>
            <person name="Pangilinan J."/>
            <person name="Riley R."/>
            <person name="Labutti K."/>
            <person name="Andreopoulos B."/>
            <person name="Lipzen A."/>
            <person name="Chen C."/>
            <person name="Yanf M."/>
            <person name="Daum C."/>
            <person name="Ng V."/>
            <person name="Clum A."/>
            <person name="Ohm R."/>
            <person name="Martin F."/>
            <person name="Silar P."/>
            <person name="Natvig D."/>
            <person name="Lalanne C."/>
            <person name="Gautier V."/>
            <person name="Ament-Velasquez S.L."/>
            <person name="Kruys A."/>
            <person name="Hutchinson M.I."/>
            <person name="Powell A.J."/>
            <person name="Barry K."/>
            <person name="Miller A.N."/>
            <person name="Grigoriev I.V."/>
            <person name="Debuchy R."/>
            <person name="Gladieux P."/>
            <person name="Thoren M.H."/>
            <person name="Johannesson H."/>
        </authorList>
    </citation>
    <scope>NUCLEOTIDE SEQUENCE</scope>
    <source>
        <strain evidence="2">CBS 508.74</strain>
    </source>
</reference>
<feature type="compositionally biased region" description="Polar residues" evidence="1">
    <location>
        <begin position="1"/>
        <end position="15"/>
    </location>
</feature>
<dbReference type="GeneID" id="89942383"/>
<dbReference type="AlphaFoldDB" id="A0AAN6QEW7"/>
<protein>
    <submittedName>
        <fullName evidence="2">Uncharacterized protein</fullName>
    </submittedName>
</protein>
<evidence type="ECO:0000313" key="2">
    <source>
        <dbReference type="EMBL" id="KAK4107524.1"/>
    </source>
</evidence>
<evidence type="ECO:0000256" key="1">
    <source>
        <dbReference type="SAM" id="MobiDB-lite"/>
    </source>
</evidence>
<comment type="caution">
    <text evidence="2">The sequence shown here is derived from an EMBL/GenBank/DDBJ whole genome shotgun (WGS) entry which is preliminary data.</text>
</comment>
<organism evidence="2 3">
    <name type="scientific">Canariomyces notabilis</name>
    <dbReference type="NCBI Taxonomy" id="2074819"/>
    <lineage>
        <taxon>Eukaryota</taxon>
        <taxon>Fungi</taxon>
        <taxon>Dikarya</taxon>
        <taxon>Ascomycota</taxon>
        <taxon>Pezizomycotina</taxon>
        <taxon>Sordariomycetes</taxon>
        <taxon>Sordariomycetidae</taxon>
        <taxon>Sordariales</taxon>
        <taxon>Chaetomiaceae</taxon>
        <taxon>Canariomyces</taxon>
    </lineage>
</organism>
<proteinExistence type="predicted"/>